<dbReference type="Pfam" id="PF18433">
    <property type="entry name" value="DUF5610"/>
    <property type="match status" value="1"/>
</dbReference>
<organism evidence="3 4">
    <name type="scientific">Comamonas avium</name>
    <dbReference type="NCBI Taxonomy" id="2762231"/>
    <lineage>
        <taxon>Bacteria</taxon>
        <taxon>Pseudomonadati</taxon>
        <taxon>Pseudomonadota</taxon>
        <taxon>Betaproteobacteria</taxon>
        <taxon>Burkholderiales</taxon>
        <taxon>Comamonadaceae</taxon>
        <taxon>Comamonas</taxon>
    </lineage>
</organism>
<evidence type="ECO:0000313" key="3">
    <source>
        <dbReference type="EMBL" id="MBD7960432.1"/>
    </source>
</evidence>
<evidence type="ECO:0000256" key="1">
    <source>
        <dbReference type="SAM" id="MobiDB-lite"/>
    </source>
</evidence>
<evidence type="ECO:0000313" key="4">
    <source>
        <dbReference type="Proteomes" id="UP000634919"/>
    </source>
</evidence>
<name>A0ABR8SAC9_9BURK</name>
<gene>
    <name evidence="3" type="ORF">H9646_08030</name>
</gene>
<feature type="compositionally biased region" description="Low complexity" evidence="1">
    <location>
        <begin position="1"/>
        <end position="17"/>
    </location>
</feature>
<reference evidence="3 4" key="1">
    <citation type="submission" date="2020-08" db="EMBL/GenBank/DDBJ databases">
        <title>A Genomic Blueprint of the Chicken Gut Microbiome.</title>
        <authorList>
            <person name="Gilroy R."/>
            <person name="Ravi A."/>
            <person name="Getino M."/>
            <person name="Pursley I."/>
            <person name="Horton D.L."/>
            <person name="Alikhan N.-F."/>
            <person name="Baker D."/>
            <person name="Gharbi K."/>
            <person name="Hall N."/>
            <person name="Watson M."/>
            <person name="Adriaenssens E.M."/>
            <person name="Foster-Nyarko E."/>
            <person name="Jarju S."/>
            <person name="Secka A."/>
            <person name="Antonio M."/>
            <person name="Oren A."/>
            <person name="Chaudhuri R."/>
            <person name="La Ragione R.M."/>
            <person name="Hildebrand F."/>
            <person name="Pallen M.J."/>
        </authorList>
    </citation>
    <scope>NUCLEOTIDE SEQUENCE [LARGE SCALE GENOMIC DNA]</scope>
    <source>
        <strain evidence="3 4">Sa2CVA6</strain>
    </source>
</reference>
<comment type="caution">
    <text evidence="3">The sequence shown here is derived from an EMBL/GenBank/DDBJ whole genome shotgun (WGS) entry which is preliminary data.</text>
</comment>
<keyword evidence="4" id="KW-1185">Reference proteome</keyword>
<sequence>MISAPQAANAPVAADPAYTGTKSSQALEEAQKTAAASSQGQKNLRNSRILQASLQVSIQAGNDSLALLYRTAVDEINNVLAPELGPNAIQNAMSQDNSAQATAGRIVGLSTAMFNAYAARYPGKDMEVVAQDFVNVVRGGFEQGYKEAEDILNSLGVLSAGSPVAEGISQTFALVQKGYDDWLASKLASLRNDAAQA</sequence>
<dbReference type="EMBL" id="JACSQK010000004">
    <property type="protein sequence ID" value="MBD7960432.1"/>
    <property type="molecule type" value="Genomic_DNA"/>
</dbReference>
<dbReference type="InterPro" id="IPR041651">
    <property type="entry name" value="DUF5610"/>
</dbReference>
<accession>A0ABR8SAC9</accession>
<dbReference type="Proteomes" id="UP000634919">
    <property type="component" value="Unassembled WGS sequence"/>
</dbReference>
<feature type="region of interest" description="Disordered" evidence="1">
    <location>
        <begin position="1"/>
        <end position="21"/>
    </location>
</feature>
<evidence type="ECO:0000259" key="2">
    <source>
        <dbReference type="Pfam" id="PF18433"/>
    </source>
</evidence>
<dbReference type="Gene3D" id="1.10.132.90">
    <property type="match status" value="1"/>
</dbReference>
<feature type="domain" description="DUF5610" evidence="2">
    <location>
        <begin position="62"/>
        <end position="181"/>
    </location>
</feature>
<dbReference type="RefSeq" id="WP_191722847.1">
    <property type="nucleotide sequence ID" value="NZ_JACSQK010000004.1"/>
</dbReference>
<proteinExistence type="predicted"/>
<protein>
    <submittedName>
        <fullName evidence="3">DUF5610 domain-containing protein</fullName>
    </submittedName>
</protein>